<dbReference type="EC" id="1.1.1.179" evidence="3"/>
<sequence>MQGKSLHRKMEAIPLLSVRWGILGTGWVSTRFAADLLNPRSSTPVRHKIAALGTSLEVKGASFISTLFPSGAPDSGKPKIYTSYSDVYIDPEVDIVYIGTPHSYHKEQCLAAIAAGKHVLCEKPFTINAAEAEEVIAAAKVKGVYIMEAVWTRFFPLVLDLKKMLHEDKIIGDIHRMTCDFSLQKDMENLPATHRYKDINLGGGALLDIGVYPLMWSNIVLDGSVGSSASTPEVSSTMVVIDGVDHEDVVVMKYPETNRVGVLTASLRAKGTEEFLKVEGSKGVITVSGPGCSLPKKVKIQVEGEEERVMNYDHEAMGFRFEADSVAKDVLEGRKENLIMPLKETVRMMRVMDGIRKQGGVVYPQDEQR</sequence>
<dbReference type="STRING" id="1095630.A0A2J6T5U3"/>
<dbReference type="OrthoDB" id="2129491at2759"/>
<evidence type="ECO:0000259" key="7">
    <source>
        <dbReference type="Pfam" id="PF22725"/>
    </source>
</evidence>
<name>A0A2J6T5U3_9HELO</name>
<evidence type="ECO:0000259" key="6">
    <source>
        <dbReference type="Pfam" id="PF01408"/>
    </source>
</evidence>
<evidence type="ECO:0000256" key="4">
    <source>
        <dbReference type="ARBA" id="ARBA00042988"/>
    </source>
</evidence>
<feature type="domain" description="Gfo/Idh/MocA-like oxidoreductase N-terminal" evidence="6">
    <location>
        <begin position="18"/>
        <end position="147"/>
    </location>
</feature>
<evidence type="ECO:0000256" key="1">
    <source>
        <dbReference type="ARBA" id="ARBA00010928"/>
    </source>
</evidence>
<dbReference type="Gene3D" id="3.30.360.10">
    <property type="entry name" value="Dihydrodipicolinate Reductase, domain 2"/>
    <property type="match status" value="1"/>
</dbReference>
<keyword evidence="9" id="KW-1185">Reference proteome</keyword>
<dbReference type="GO" id="GO:0000166">
    <property type="term" value="F:nucleotide binding"/>
    <property type="evidence" value="ECO:0007669"/>
    <property type="project" value="InterPro"/>
</dbReference>
<feature type="domain" description="GFO/IDH/MocA-like oxidoreductase" evidence="7">
    <location>
        <begin position="162"/>
        <end position="285"/>
    </location>
</feature>
<evidence type="ECO:0000256" key="2">
    <source>
        <dbReference type="ARBA" id="ARBA00023002"/>
    </source>
</evidence>
<gene>
    <name evidence="8" type="ORF">K444DRAFT_653466</name>
</gene>
<dbReference type="Gene3D" id="3.40.50.720">
    <property type="entry name" value="NAD(P)-binding Rossmann-like Domain"/>
    <property type="match status" value="1"/>
</dbReference>
<dbReference type="SUPFAM" id="SSF51735">
    <property type="entry name" value="NAD(P)-binding Rossmann-fold domains"/>
    <property type="match status" value="1"/>
</dbReference>
<accession>A0A2J6T5U3</accession>
<dbReference type="RefSeq" id="XP_024735295.1">
    <property type="nucleotide sequence ID" value="XM_024885883.1"/>
</dbReference>
<dbReference type="InParanoid" id="A0A2J6T5U3"/>
<dbReference type="Proteomes" id="UP000235371">
    <property type="component" value="Unassembled WGS sequence"/>
</dbReference>
<protein>
    <recommendedName>
        <fullName evidence="3">D-xylose 1-dehydrogenase (NADP(+), D-xylono-1,5-lactone-forming)</fullName>
        <ecNumber evidence="3">1.1.1.179</ecNumber>
    </recommendedName>
    <alternativeName>
        <fullName evidence="4">D-xylose-NADP dehydrogenase</fullName>
    </alternativeName>
</protein>
<reference evidence="8 9" key="1">
    <citation type="submission" date="2016-04" db="EMBL/GenBank/DDBJ databases">
        <title>A degradative enzymes factory behind the ericoid mycorrhizal symbiosis.</title>
        <authorList>
            <consortium name="DOE Joint Genome Institute"/>
            <person name="Martino E."/>
            <person name="Morin E."/>
            <person name="Grelet G."/>
            <person name="Kuo A."/>
            <person name="Kohler A."/>
            <person name="Daghino S."/>
            <person name="Barry K."/>
            <person name="Choi C."/>
            <person name="Cichocki N."/>
            <person name="Clum A."/>
            <person name="Copeland A."/>
            <person name="Hainaut M."/>
            <person name="Haridas S."/>
            <person name="Labutti K."/>
            <person name="Lindquist E."/>
            <person name="Lipzen A."/>
            <person name="Khouja H.-R."/>
            <person name="Murat C."/>
            <person name="Ohm R."/>
            <person name="Olson A."/>
            <person name="Spatafora J."/>
            <person name="Veneault-Fourrey C."/>
            <person name="Henrissat B."/>
            <person name="Grigoriev I."/>
            <person name="Martin F."/>
            <person name="Perotto S."/>
        </authorList>
    </citation>
    <scope>NUCLEOTIDE SEQUENCE [LARGE SCALE GENOMIC DNA]</scope>
    <source>
        <strain evidence="8 9">E</strain>
    </source>
</reference>
<dbReference type="GeneID" id="36593960"/>
<comment type="similarity">
    <text evidence="1">Belongs to the Gfo/Idh/MocA family.</text>
</comment>
<evidence type="ECO:0000256" key="5">
    <source>
        <dbReference type="ARBA" id="ARBA00049233"/>
    </source>
</evidence>
<dbReference type="Pfam" id="PF22725">
    <property type="entry name" value="GFO_IDH_MocA_C3"/>
    <property type="match status" value="1"/>
</dbReference>
<evidence type="ECO:0000256" key="3">
    <source>
        <dbReference type="ARBA" id="ARBA00038984"/>
    </source>
</evidence>
<dbReference type="PANTHER" id="PTHR22604">
    <property type="entry name" value="OXIDOREDUCTASES"/>
    <property type="match status" value="1"/>
</dbReference>
<dbReference type="InterPro" id="IPR036291">
    <property type="entry name" value="NAD(P)-bd_dom_sf"/>
</dbReference>
<proteinExistence type="inferred from homology"/>
<organism evidence="8 9">
    <name type="scientific">Hyaloscypha bicolor E</name>
    <dbReference type="NCBI Taxonomy" id="1095630"/>
    <lineage>
        <taxon>Eukaryota</taxon>
        <taxon>Fungi</taxon>
        <taxon>Dikarya</taxon>
        <taxon>Ascomycota</taxon>
        <taxon>Pezizomycotina</taxon>
        <taxon>Leotiomycetes</taxon>
        <taxon>Helotiales</taxon>
        <taxon>Hyaloscyphaceae</taxon>
        <taxon>Hyaloscypha</taxon>
        <taxon>Hyaloscypha bicolor</taxon>
    </lineage>
</organism>
<dbReference type="Pfam" id="PF01408">
    <property type="entry name" value="GFO_IDH_MocA"/>
    <property type="match status" value="1"/>
</dbReference>
<dbReference type="AlphaFoldDB" id="A0A2J6T5U3"/>
<dbReference type="InterPro" id="IPR055170">
    <property type="entry name" value="GFO_IDH_MocA-like_dom"/>
</dbReference>
<dbReference type="InterPro" id="IPR050984">
    <property type="entry name" value="Gfo/Idh/MocA_domain"/>
</dbReference>
<evidence type="ECO:0000313" key="8">
    <source>
        <dbReference type="EMBL" id="PMD58391.1"/>
    </source>
</evidence>
<dbReference type="GO" id="GO:0047837">
    <property type="term" value="F:D-xylose 1-dehydrogenase (NADP+) activity"/>
    <property type="evidence" value="ECO:0007669"/>
    <property type="project" value="UniProtKB-EC"/>
</dbReference>
<dbReference type="SUPFAM" id="SSF55347">
    <property type="entry name" value="Glyceraldehyde-3-phosphate dehydrogenase-like, C-terminal domain"/>
    <property type="match status" value="1"/>
</dbReference>
<evidence type="ECO:0000313" key="9">
    <source>
        <dbReference type="Proteomes" id="UP000235371"/>
    </source>
</evidence>
<dbReference type="PANTHER" id="PTHR22604:SF105">
    <property type="entry name" value="TRANS-1,2-DIHYDROBENZENE-1,2-DIOL DEHYDROGENASE"/>
    <property type="match status" value="1"/>
</dbReference>
<comment type="catalytic activity">
    <reaction evidence="5">
        <text>D-xylose + NADP(+) = D-xylono-1,5-lactone + NADPH + H(+)</text>
        <dbReference type="Rhea" id="RHEA:22000"/>
        <dbReference type="ChEBI" id="CHEBI:15378"/>
        <dbReference type="ChEBI" id="CHEBI:15867"/>
        <dbReference type="ChEBI" id="CHEBI:53455"/>
        <dbReference type="ChEBI" id="CHEBI:57783"/>
        <dbReference type="ChEBI" id="CHEBI:58349"/>
        <dbReference type="EC" id="1.1.1.179"/>
    </reaction>
</comment>
<dbReference type="InterPro" id="IPR000683">
    <property type="entry name" value="Gfo/Idh/MocA-like_OxRdtase_N"/>
</dbReference>
<keyword evidence="2" id="KW-0560">Oxidoreductase</keyword>
<dbReference type="EMBL" id="KZ613822">
    <property type="protein sequence ID" value="PMD58391.1"/>
    <property type="molecule type" value="Genomic_DNA"/>
</dbReference>